<dbReference type="InterPro" id="IPR048310">
    <property type="entry name" value="GxGYxYP_N_2nd"/>
</dbReference>
<dbReference type="Pfam" id="PF14566">
    <property type="entry name" value="PTPlike_phytase"/>
    <property type="match status" value="1"/>
</dbReference>
<reference evidence="2 3" key="1">
    <citation type="submission" date="2014-06" db="EMBL/GenBank/DDBJ databases">
        <title>Genome characterization of distinct group I Clostridium botulinum lineages.</title>
        <authorList>
            <person name="Giordani F."/>
            <person name="Anselmo A."/>
            <person name="Fillo S."/>
            <person name="Palozzi A.M."/>
            <person name="Fortunato A."/>
            <person name="Gentile B."/>
            <person name="Ciammaruconi A."/>
            <person name="Anniballi F."/>
            <person name="De Medici D."/>
            <person name="Lista F."/>
        </authorList>
    </citation>
    <scope>NUCLEOTIDE SEQUENCE [LARGE SCALE GENOMIC DNA]</scope>
    <source>
        <strain evidence="2 3">B2 450</strain>
    </source>
</reference>
<dbReference type="PANTHER" id="PTHR37321">
    <property type="entry name" value="EXPORTED PROTEIN-RELATED"/>
    <property type="match status" value="1"/>
</dbReference>
<dbReference type="Proteomes" id="UP000032250">
    <property type="component" value="Unassembled WGS sequence"/>
</dbReference>
<evidence type="ECO:0000313" key="3">
    <source>
        <dbReference type="Proteomes" id="UP000032250"/>
    </source>
</evidence>
<dbReference type="Pfam" id="PF14323">
    <property type="entry name" value="GxGYxYP_C"/>
    <property type="match status" value="1"/>
</dbReference>
<proteinExistence type="predicted"/>
<dbReference type="Pfam" id="PF16216">
    <property type="entry name" value="GxGYxYP_N"/>
    <property type="match status" value="1"/>
</dbReference>
<protein>
    <recommendedName>
        <fullName evidence="1">Tyrosine specific protein phosphatases domain-containing protein</fullName>
    </recommendedName>
</protein>
<dbReference type="InterPro" id="IPR029021">
    <property type="entry name" value="Prot-tyrosine_phosphatase-like"/>
</dbReference>
<dbReference type="PATRIC" id="fig|1379739.3.peg.2613"/>
<evidence type="ECO:0000313" key="2">
    <source>
        <dbReference type="EMBL" id="KIS24125.1"/>
    </source>
</evidence>
<comment type="caution">
    <text evidence="2">The sequence shown here is derived from an EMBL/GenBank/DDBJ whole genome shotgun (WGS) entry which is preliminary data.</text>
</comment>
<dbReference type="Pfam" id="PF20958">
    <property type="entry name" value="GxGYxYP_N_3rd"/>
    <property type="match status" value="1"/>
</dbReference>
<dbReference type="InterPro" id="IPR016130">
    <property type="entry name" value="Tyr_Pase_AS"/>
</dbReference>
<evidence type="ECO:0000259" key="1">
    <source>
        <dbReference type="PROSITE" id="PS50056"/>
    </source>
</evidence>
<dbReference type="PANTHER" id="PTHR37321:SF1">
    <property type="entry name" value="EXPORTED PROTEIN"/>
    <property type="match status" value="1"/>
</dbReference>
<dbReference type="PROSITE" id="PS00383">
    <property type="entry name" value="TYR_PHOSPHATASE_1"/>
    <property type="match status" value="1"/>
</dbReference>
<dbReference type="Gene3D" id="3.30.70.1690">
    <property type="match status" value="1"/>
</dbReference>
<dbReference type="InterPro" id="IPR025832">
    <property type="entry name" value="GxGYxYP_C"/>
</dbReference>
<organism evidence="2 3">
    <name type="scientific">Clostridium botulinum B2 450</name>
    <dbReference type="NCBI Taxonomy" id="1379739"/>
    <lineage>
        <taxon>Bacteria</taxon>
        <taxon>Bacillati</taxon>
        <taxon>Bacillota</taxon>
        <taxon>Clostridia</taxon>
        <taxon>Eubacteriales</taxon>
        <taxon>Clostridiaceae</taxon>
        <taxon>Clostridium</taxon>
    </lineage>
</organism>
<dbReference type="InterPro" id="IPR032626">
    <property type="entry name" value="GxGYxYP_N_1st"/>
</dbReference>
<name>A0A0D1BUV2_CLOBO</name>
<accession>A0A0D1BUV2</accession>
<sequence>MKKIFKLNISILLVLVGVLCFFSITNKPTSATDDDNTVNLVLDSRNNNEIPKKFRKSSDISNVEKNKNINLSGLNTLNISGSKQFSEQNLPLIISNIKTSLPITVVDLRQESHGFINGLPVSWANKKNDANIGLTKAEVLEDENNKLKSIKLNSPISFYNDPDKTIIPTKVENEEQLVKHNSLSYVRIPVTDTKLPTDDMVDYFVDVIKSNPKDTWYHFHCKQGIGRTTTFMIMYDMMKNAKEVSADDIIKRQLLLAGFDEKQMKSFYNDKRSTFLQGFYKYSKENGNDFKIKWSDWKKSLNTRSNSSLSIASSNKGSSNYIKNSKIPTHLYVISQNIMTPSERTMIATLQGIVNNHCSHQIYTLNSSQPDYQIWLDDLKNNYGVSYKNISDPWELLDIYKSYVQGYVLYSNKSSKDPSINNACSLASLNNSIAVNESIENKVRAHSITNISGDCRNTDKNWAYNKLWNSGLNHSIVIQLSPEKETSLRDYAIMTKALIFYEDNINDTSLRDKVFSSMNANSICLGWGPDEFINVSTSSKHGVSIIAADWSYNLTVLSAFPSSPMTQKSSSNITNKKDVHYVTFIMSDGDNQQWDLGTNYGSPKWYGSPYRGNFNLGWSLSPSLYYLAPTVFSLYYKSASHGSTNDYFIVSPSGNGYMYPSKYDKNALGTYINTLDDYMKKVDEKYVAIIDDSSFYNNKLWDKFTVKPNIQGLFYLDYHKHDNYHGKIIWSNNKPIVSCRDLLWSNLESEDELVKNINERVSSGEVDIHDPNSYTFVYVHAWSKSLNNIENAVNKLRKNPKVEIVTPETFMQLINKNVNH</sequence>
<dbReference type="EMBL" id="JXSU01000007">
    <property type="protein sequence ID" value="KIS24125.1"/>
    <property type="molecule type" value="Genomic_DNA"/>
</dbReference>
<dbReference type="Gene3D" id="3.20.20.490">
    <property type="entry name" value="GxGYxYP glycoside hydrolase, C-terminal domain"/>
    <property type="match status" value="1"/>
</dbReference>
<dbReference type="Gene3D" id="3.90.190.10">
    <property type="entry name" value="Protein tyrosine phosphatase superfamily"/>
    <property type="match status" value="1"/>
</dbReference>
<dbReference type="InterPro" id="IPR038410">
    <property type="entry name" value="GxGYxYP_C_sf"/>
</dbReference>
<dbReference type="SMART" id="SM01301">
    <property type="entry name" value="PTPlike_phytase"/>
    <property type="match status" value="1"/>
</dbReference>
<dbReference type="RefSeq" id="WP_043032099.1">
    <property type="nucleotide sequence ID" value="NZ_JXSU01000007.1"/>
</dbReference>
<dbReference type="PROSITE" id="PS50056">
    <property type="entry name" value="TYR_PHOSPHATASE_2"/>
    <property type="match status" value="1"/>
</dbReference>
<dbReference type="Pfam" id="PF20957">
    <property type="entry name" value="GxGYxYP_N_2nd"/>
    <property type="match status" value="1"/>
</dbReference>
<dbReference type="AlphaFoldDB" id="A0A0D1BUV2"/>
<feature type="domain" description="Tyrosine specific protein phosphatases" evidence="1">
    <location>
        <begin position="202"/>
        <end position="251"/>
    </location>
</feature>
<gene>
    <name evidence="2" type="ORF">N495_11205</name>
</gene>
<dbReference type="OrthoDB" id="3799094at2"/>
<dbReference type="InterPro" id="IPR000387">
    <property type="entry name" value="Tyr_Pase_dom"/>
</dbReference>
<dbReference type="SUPFAM" id="SSF52799">
    <property type="entry name" value="(Phosphotyrosine protein) phosphatases II"/>
    <property type="match status" value="1"/>
</dbReference>
<dbReference type="InterPro" id="IPR048309">
    <property type="entry name" value="GxGYxYP_N_3rd"/>
</dbReference>
<dbReference type="HOGENOM" id="CLU_344761_0_0_9"/>